<evidence type="ECO:0000256" key="9">
    <source>
        <dbReference type="RuleBase" id="RU000461"/>
    </source>
</evidence>
<evidence type="ECO:0000256" key="2">
    <source>
        <dbReference type="ARBA" id="ARBA00010617"/>
    </source>
</evidence>
<dbReference type="Proteomes" id="UP001630127">
    <property type="component" value="Unassembled WGS sequence"/>
</dbReference>
<dbReference type="PANTHER" id="PTHR24301:SF2">
    <property type="entry name" value="THROMBOXANE-A SYNTHASE"/>
    <property type="match status" value="1"/>
</dbReference>
<dbReference type="GO" id="GO:0004497">
    <property type="term" value="F:monooxygenase activity"/>
    <property type="evidence" value="ECO:0007669"/>
    <property type="project" value="UniProtKB-KW"/>
</dbReference>
<dbReference type="PROSITE" id="PS00086">
    <property type="entry name" value="CYTOCHROME_P450"/>
    <property type="match status" value="1"/>
</dbReference>
<sequence>MNLFGATFAQELMELGRRHLIEAPVVSVICTILALLGGILGYFYRPYWGVRKVPGPPSLPLLGHLPLLAKYGPDVFSVLAKKYGPIFRFHMGRQPLVIVAEPELCREVGIKKFKDIPNRSIPSPIAASPLHQKGLFFTRDARWSTMRNTILSVYQPSYLARLIPTMQSFIESATENLDSQGDMTFSDLSLKLATDVIGQAAFGVDFGLSKPQPGNGSANNTSHRQNDKQVQDFINQHIYSTTQLKMDLSGSFSIILGLLVPILQEPFRQVLKRIPGTMDRKVDQTNQNLTRRLDEIVAKRMKEKDRDSKDFLSLILSARESGTTSKNVFTPDYISAVTYEHLLAGSATTSFTLSTIIYLVAGHPEVEKKLLKEIDEFSPRDRVPTALDLQHKFPYVDQVIKEAMRFYTVSPLVARETSAEVEIGGYILPKGTWVWMALGVLAKDPKNFPEPDKFKPERFDPNCEEQKQRHPYANSPFGIGPRACIGQKFSMQELKLSLIHLYRKYVFRHSPDMGKPLELDYGIVLNFKHGVKVRAIKRT</sequence>
<keyword evidence="12" id="KW-1185">Reference proteome</keyword>
<proteinExistence type="inferred from homology"/>
<accession>A0ABD2XZW7</accession>
<evidence type="ECO:0000313" key="12">
    <source>
        <dbReference type="Proteomes" id="UP001630127"/>
    </source>
</evidence>
<evidence type="ECO:0000313" key="11">
    <source>
        <dbReference type="EMBL" id="KAL3500773.1"/>
    </source>
</evidence>
<dbReference type="PRINTS" id="PR00463">
    <property type="entry name" value="EP450I"/>
</dbReference>
<keyword evidence="10" id="KW-0812">Transmembrane</keyword>
<comment type="similarity">
    <text evidence="2 9">Belongs to the cytochrome P450 family.</text>
</comment>
<evidence type="ECO:0000256" key="5">
    <source>
        <dbReference type="ARBA" id="ARBA00023002"/>
    </source>
</evidence>
<organism evidence="11 12">
    <name type="scientific">Cinchona calisaya</name>
    <dbReference type="NCBI Taxonomy" id="153742"/>
    <lineage>
        <taxon>Eukaryota</taxon>
        <taxon>Viridiplantae</taxon>
        <taxon>Streptophyta</taxon>
        <taxon>Embryophyta</taxon>
        <taxon>Tracheophyta</taxon>
        <taxon>Spermatophyta</taxon>
        <taxon>Magnoliopsida</taxon>
        <taxon>eudicotyledons</taxon>
        <taxon>Gunneridae</taxon>
        <taxon>Pentapetalae</taxon>
        <taxon>asterids</taxon>
        <taxon>lamiids</taxon>
        <taxon>Gentianales</taxon>
        <taxon>Rubiaceae</taxon>
        <taxon>Cinchonoideae</taxon>
        <taxon>Cinchoneae</taxon>
        <taxon>Cinchona</taxon>
    </lineage>
</organism>
<dbReference type="AlphaFoldDB" id="A0ABD2XZW7"/>
<evidence type="ECO:0000256" key="1">
    <source>
        <dbReference type="ARBA" id="ARBA00001971"/>
    </source>
</evidence>
<evidence type="ECO:0000256" key="6">
    <source>
        <dbReference type="ARBA" id="ARBA00023004"/>
    </source>
</evidence>
<dbReference type="PANTHER" id="PTHR24301">
    <property type="entry name" value="THROMBOXANE-A SYNTHASE"/>
    <property type="match status" value="1"/>
</dbReference>
<gene>
    <name evidence="11" type="ORF">ACH5RR_039866</name>
</gene>
<dbReference type="InterPro" id="IPR017972">
    <property type="entry name" value="Cyt_P450_CS"/>
</dbReference>
<evidence type="ECO:0000256" key="4">
    <source>
        <dbReference type="ARBA" id="ARBA00022723"/>
    </source>
</evidence>
<feature type="binding site" description="axial binding residue" evidence="8">
    <location>
        <position position="484"/>
    </location>
    <ligand>
        <name>heme</name>
        <dbReference type="ChEBI" id="CHEBI:30413"/>
    </ligand>
    <ligandPart>
        <name>Fe</name>
        <dbReference type="ChEBI" id="CHEBI:18248"/>
    </ligandPart>
</feature>
<keyword evidence="10" id="KW-0472">Membrane</keyword>
<dbReference type="InterPro" id="IPR001128">
    <property type="entry name" value="Cyt_P450"/>
</dbReference>
<dbReference type="GO" id="GO:0046872">
    <property type="term" value="F:metal ion binding"/>
    <property type="evidence" value="ECO:0007669"/>
    <property type="project" value="UniProtKB-KW"/>
</dbReference>
<dbReference type="InterPro" id="IPR002401">
    <property type="entry name" value="Cyt_P450_E_grp-I"/>
</dbReference>
<keyword evidence="5 9" id="KW-0560">Oxidoreductase</keyword>
<protein>
    <submittedName>
        <fullName evidence="11">Uncharacterized protein</fullName>
    </submittedName>
</protein>
<evidence type="ECO:0000256" key="3">
    <source>
        <dbReference type="ARBA" id="ARBA00022617"/>
    </source>
</evidence>
<feature type="transmembrane region" description="Helical" evidence="10">
    <location>
        <begin position="20"/>
        <end position="44"/>
    </location>
</feature>
<dbReference type="InterPro" id="IPR036396">
    <property type="entry name" value="Cyt_P450_sf"/>
</dbReference>
<keyword evidence="7 9" id="KW-0503">Monooxygenase</keyword>
<evidence type="ECO:0000256" key="8">
    <source>
        <dbReference type="PIRSR" id="PIRSR602401-1"/>
    </source>
</evidence>
<dbReference type="Gene3D" id="1.10.630.10">
    <property type="entry name" value="Cytochrome P450"/>
    <property type="match status" value="1"/>
</dbReference>
<comment type="caution">
    <text evidence="11">The sequence shown here is derived from an EMBL/GenBank/DDBJ whole genome shotgun (WGS) entry which is preliminary data.</text>
</comment>
<keyword evidence="4 8" id="KW-0479">Metal-binding</keyword>
<dbReference type="PRINTS" id="PR00385">
    <property type="entry name" value="P450"/>
</dbReference>
<dbReference type="SUPFAM" id="SSF48264">
    <property type="entry name" value="Cytochrome P450"/>
    <property type="match status" value="1"/>
</dbReference>
<dbReference type="Pfam" id="PF00067">
    <property type="entry name" value="p450"/>
    <property type="match status" value="1"/>
</dbReference>
<dbReference type="EMBL" id="JBJUIK010000016">
    <property type="protein sequence ID" value="KAL3500773.1"/>
    <property type="molecule type" value="Genomic_DNA"/>
</dbReference>
<dbReference type="FunFam" id="1.10.630.10:FF:000182">
    <property type="entry name" value="Cytochrome P450 3A4"/>
    <property type="match status" value="1"/>
</dbReference>
<keyword evidence="6 8" id="KW-0408">Iron</keyword>
<keyword evidence="3 8" id="KW-0349">Heme</keyword>
<reference evidence="11 12" key="1">
    <citation type="submission" date="2024-11" db="EMBL/GenBank/DDBJ databases">
        <title>A near-complete genome assembly of Cinchona calisaya.</title>
        <authorList>
            <person name="Lian D.C."/>
            <person name="Zhao X.W."/>
            <person name="Wei L."/>
        </authorList>
    </citation>
    <scope>NUCLEOTIDE SEQUENCE [LARGE SCALE GENOMIC DNA]</scope>
    <source>
        <tissue evidence="11">Nenye</tissue>
    </source>
</reference>
<comment type="cofactor">
    <cofactor evidence="1 8">
        <name>heme</name>
        <dbReference type="ChEBI" id="CHEBI:30413"/>
    </cofactor>
</comment>
<evidence type="ECO:0000256" key="7">
    <source>
        <dbReference type="ARBA" id="ARBA00023033"/>
    </source>
</evidence>
<keyword evidence="10" id="KW-1133">Transmembrane helix</keyword>
<name>A0ABD2XZW7_9GENT</name>
<evidence type="ECO:0000256" key="10">
    <source>
        <dbReference type="SAM" id="Phobius"/>
    </source>
</evidence>